<dbReference type="RefSeq" id="XP_014154559.1">
    <property type="nucleotide sequence ID" value="XM_014299084.1"/>
</dbReference>
<dbReference type="GeneID" id="25907475"/>
<feature type="compositionally biased region" description="Basic and acidic residues" evidence="1">
    <location>
        <begin position="647"/>
        <end position="663"/>
    </location>
</feature>
<feature type="compositionally biased region" description="Low complexity" evidence="1">
    <location>
        <begin position="348"/>
        <end position="357"/>
    </location>
</feature>
<feature type="region of interest" description="Disordered" evidence="1">
    <location>
        <begin position="310"/>
        <end position="422"/>
    </location>
</feature>
<feature type="compositionally biased region" description="Basic and acidic residues" evidence="1">
    <location>
        <begin position="48"/>
        <end position="63"/>
    </location>
</feature>
<evidence type="ECO:0000313" key="3">
    <source>
        <dbReference type="Proteomes" id="UP000054560"/>
    </source>
</evidence>
<feature type="region of interest" description="Disordered" evidence="1">
    <location>
        <begin position="572"/>
        <end position="692"/>
    </location>
</feature>
<feature type="compositionally biased region" description="Polar residues" evidence="1">
    <location>
        <begin position="391"/>
        <end position="416"/>
    </location>
</feature>
<dbReference type="AlphaFoldDB" id="A0A0L0FV06"/>
<feature type="compositionally biased region" description="Basic and acidic residues" evidence="1">
    <location>
        <begin position="327"/>
        <end position="340"/>
    </location>
</feature>
<feature type="compositionally biased region" description="Polar residues" evidence="1">
    <location>
        <begin position="310"/>
        <end position="323"/>
    </location>
</feature>
<feature type="compositionally biased region" description="Polar residues" evidence="1">
    <location>
        <begin position="9"/>
        <end position="26"/>
    </location>
</feature>
<reference evidence="2 3" key="1">
    <citation type="submission" date="2011-02" db="EMBL/GenBank/DDBJ databases">
        <title>The Genome Sequence of Sphaeroforma arctica JP610.</title>
        <authorList>
            <consortium name="The Broad Institute Genome Sequencing Platform"/>
            <person name="Russ C."/>
            <person name="Cuomo C."/>
            <person name="Young S.K."/>
            <person name="Zeng Q."/>
            <person name="Gargeya S."/>
            <person name="Alvarado L."/>
            <person name="Berlin A."/>
            <person name="Chapman S.B."/>
            <person name="Chen Z."/>
            <person name="Freedman E."/>
            <person name="Gellesch M."/>
            <person name="Goldberg J."/>
            <person name="Griggs A."/>
            <person name="Gujja S."/>
            <person name="Heilman E."/>
            <person name="Heiman D."/>
            <person name="Howarth C."/>
            <person name="Mehta T."/>
            <person name="Neiman D."/>
            <person name="Pearson M."/>
            <person name="Roberts A."/>
            <person name="Saif S."/>
            <person name="Shea T."/>
            <person name="Shenoy N."/>
            <person name="Sisk P."/>
            <person name="Stolte C."/>
            <person name="Sykes S."/>
            <person name="White J."/>
            <person name="Yandava C."/>
            <person name="Burger G."/>
            <person name="Gray M.W."/>
            <person name="Holland P.W.H."/>
            <person name="King N."/>
            <person name="Lang F.B.F."/>
            <person name="Roger A.J."/>
            <person name="Ruiz-Trillo I."/>
            <person name="Haas B."/>
            <person name="Nusbaum C."/>
            <person name="Birren B."/>
        </authorList>
    </citation>
    <scope>NUCLEOTIDE SEQUENCE [LARGE SCALE GENOMIC DNA]</scope>
    <source>
        <strain evidence="2 3">JP610</strain>
    </source>
</reference>
<feature type="compositionally biased region" description="Low complexity" evidence="1">
    <location>
        <begin position="514"/>
        <end position="526"/>
    </location>
</feature>
<proteinExistence type="predicted"/>
<name>A0A0L0FV06_9EUKA</name>
<feature type="region of interest" description="Disordered" evidence="1">
    <location>
        <begin position="167"/>
        <end position="200"/>
    </location>
</feature>
<sequence>MSRGGNSPLRMSTTHHGDLQQISFDFSASAEPRGSNNRSQPVTPRRQKSLDKLLAKEREGAERRRLRGSAEASDASDAETEFVTSESDWDMRSIGGTTAETYAYAQDQIEERARNQDDEYLQANQESGNGYKQVYEGANDAYNQGYDENVVMGVGQTLANARDAMNGDFYDEQDNGEYNGESVGSVSNSEDEPGASNGPMDADGGVFAAYFKPASQLSKPSSLRSVLSTIADTGDDTSDEGAGNVDPATFRGVVAKTKSQYSNVKPHVMKHSSTGNVLQTISSDAELRAQPRPRHPSSGNVAPSRLASTSYKSLNSASPTRCTVPSGKDKRSLSVSDARRSSLYQTHSSDVLSTSSSMGNIVSGSKSTDNLHALGVAPRKQKLKPQPRPMSTINPKINSISGNQARSNMSYKSGTRSRPKSTAGLSDIIGAYGSAGMNGSTSDAGVGYSRRLNRSNSSGQLDGYQVQADGYEGQGEVYYGNAQGYDGNQGVDFNSYHEYNSGKYNGNSPHYQEGNHGNYGNYSNYPNDHDHFHDSYSDSHSTGYGGSNSTASLMGEYENLLGRESMGVPAYSGLVNKDPPPVRAPPSVGSMLNVDTSKSYGSQEGSGSSTNSVVEQSRMGRGRASSSKNIPSGSYMEADANGQGVDASEKLKMRETSQSKLRSENTMSGDFSNARMRKKKSGTSGSDKKRRTIVMLNFVKPGKSS</sequence>
<dbReference type="Proteomes" id="UP000054560">
    <property type="component" value="Unassembled WGS sequence"/>
</dbReference>
<feature type="compositionally biased region" description="Basic and acidic residues" evidence="1">
    <location>
        <begin position="527"/>
        <end position="537"/>
    </location>
</feature>
<protein>
    <submittedName>
        <fullName evidence="2">Uncharacterized protein</fullName>
    </submittedName>
</protein>
<keyword evidence="3" id="KW-1185">Reference proteome</keyword>
<evidence type="ECO:0000313" key="2">
    <source>
        <dbReference type="EMBL" id="KNC80657.1"/>
    </source>
</evidence>
<dbReference type="EMBL" id="KQ242121">
    <property type="protein sequence ID" value="KNC80657.1"/>
    <property type="molecule type" value="Genomic_DNA"/>
</dbReference>
<accession>A0A0L0FV06</accession>
<feature type="region of interest" description="Disordered" evidence="1">
    <location>
        <begin position="501"/>
        <end position="547"/>
    </location>
</feature>
<feature type="compositionally biased region" description="Polar residues" evidence="1">
    <location>
        <begin position="358"/>
        <end position="370"/>
    </location>
</feature>
<evidence type="ECO:0000256" key="1">
    <source>
        <dbReference type="SAM" id="MobiDB-lite"/>
    </source>
</evidence>
<gene>
    <name evidence="2" type="ORF">SARC_06971</name>
</gene>
<feature type="compositionally biased region" description="Polar residues" evidence="1">
    <location>
        <begin position="593"/>
        <end position="615"/>
    </location>
</feature>
<feature type="region of interest" description="Disordered" evidence="1">
    <location>
        <begin position="1"/>
        <end position="92"/>
    </location>
</feature>
<organism evidence="2 3">
    <name type="scientific">Sphaeroforma arctica JP610</name>
    <dbReference type="NCBI Taxonomy" id="667725"/>
    <lineage>
        <taxon>Eukaryota</taxon>
        <taxon>Ichthyosporea</taxon>
        <taxon>Ichthyophonida</taxon>
        <taxon>Sphaeroforma</taxon>
    </lineage>
</organism>